<evidence type="ECO:0000313" key="1">
    <source>
        <dbReference type="EMBL" id="GJE60321.1"/>
    </source>
</evidence>
<organism evidence="1 2">
    <name type="scientific">Methylobacterium trifolii</name>
    <dbReference type="NCBI Taxonomy" id="1003092"/>
    <lineage>
        <taxon>Bacteria</taxon>
        <taxon>Pseudomonadati</taxon>
        <taxon>Pseudomonadota</taxon>
        <taxon>Alphaproteobacteria</taxon>
        <taxon>Hyphomicrobiales</taxon>
        <taxon>Methylobacteriaceae</taxon>
        <taxon>Methylobacterium</taxon>
    </lineage>
</organism>
<protein>
    <submittedName>
        <fullName evidence="1">Uncharacterized protein</fullName>
    </submittedName>
</protein>
<reference evidence="1" key="2">
    <citation type="submission" date="2021-08" db="EMBL/GenBank/DDBJ databases">
        <authorList>
            <person name="Tani A."/>
            <person name="Ola A."/>
            <person name="Ogura Y."/>
            <person name="Katsura K."/>
            <person name="Hayashi T."/>
        </authorList>
    </citation>
    <scope>NUCLEOTIDE SEQUENCE</scope>
    <source>
        <strain evidence="1">DSM 23632</strain>
    </source>
</reference>
<sequence>MQPPHHAALRAHGTLALLRMGDACGNGGATMGQAPLRRSGDSG</sequence>
<reference evidence="1" key="1">
    <citation type="journal article" date="2021" name="Front. Microbiol.">
        <title>Comprehensive Comparative Genomics and Phenotyping of Methylobacterium Species.</title>
        <authorList>
            <person name="Alessa O."/>
            <person name="Ogura Y."/>
            <person name="Fujitani Y."/>
            <person name="Takami H."/>
            <person name="Hayashi T."/>
            <person name="Sahin N."/>
            <person name="Tani A."/>
        </authorList>
    </citation>
    <scope>NUCLEOTIDE SEQUENCE</scope>
    <source>
        <strain evidence="1">DSM 23632</strain>
    </source>
</reference>
<proteinExistence type="predicted"/>
<name>A0ABQ4U0L4_9HYPH</name>
<accession>A0ABQ4U0L4</accession>
<gene>
    <name evidence="1" type="ORF">MPOCJGCO_2432</name>
</gene>
<dbReference type="EMBL" id="BPRB01000125">
    <property type="protein sequence ID" value="GJE60321.1"/>
    <property type="molecule type" value="Genomic_DNA"/>
</dbReference>
<evidence type="ECO:0000313" key="2">
    <source>
        <dbReference type="Proteomes" id="UP001055057"/>
    </source>
</evidence>
<comment type="caution">
    <text evidence="1">The sequence shown here is derived from an EMBL/GenBank/DDBJ whole genome shotgun (WGS) entry which is preliminary data.</text>
</comment>
<dbReference type="Proteomes" id="UP001055057">
    <property type="component" value="Unassembled WGS sequence"/>
</dbReference>
<keyword evidence="2" id="KW-1185">Reference proteome</keyword>